<name>A0A9P6WIA9_9ASCO</name>
<dbReference type="Proteomes" id="UP000697127">
    <property type="component" value="Unassembled WGS sequence"/>
</dbReference>
<evidence type="ECO:0000256" key="5">
    <source>
        <dbReference type="ARBA" id="ARBA00022801"/>
    </source>
</evidence>
<feature type="region of interest" description="Disordered" evidence="9">
    <location>
        <begin position="943"/>
        <end position="967"/>
    </location>
</feature>
<dbReference type="PROSITE" id="PS00486">
    <property type="entry name" value="DNA_MISMATCH_REPAIR_2"/>
    <property type="match status" value="1"/>
</dbReference>
<dbReference type="InterPro" id="IPR006680">
    <property type="entry name" value="Amidohydro-rel"/>
</dbReference>
<dbReference type="InterPro" id="IPR016151">
    <property type="entry name" value="DNA_mismatch_repair_MutS_N"/>
</dbReference>
<dbReference type="Gene3D" id="1.10.1420.10">
    <property type="match status" value="2"/>
</dbReference>
<keyword evidence="12" id="KW-1185">Reference proteome</keyword>
<evidence type="ECO:0000313" key="11">
    <source>
        <dbReference type="EMBL" id="KAG0687675.1"/>
    </source>
</evidence>
<evidence type="ECO:0000256" key="2">
    <source>
        <dbReference type="ARBA" id="ARBA00022723"/>
    </source>
</evidence>
<dbReference type="SUPFAM" id="SSF48334">
    <property type="entry name" value="DNA repair protein MutS, domain III"/>
    <property type="match status" value="1"/>
</dbReference>
<keyword evidence="5" id="KW-0378">Hydrolase</keyword>
<comment type="cofactor">
    <cofactor evidence="1">
        <name>Zn(2+)</name>
        <dbReference type="ChEBI" id="CHEBI:29105"/>
    </cofactor>
</comment>
<dbReference type="GO" id="GO:0005524">
    <property type="term" value="F:ATP binding"/>
    <property type="evidence" value="ECO:0007669"/>
    <property type="project" value="UniProtKB-KW"/>
</dbReference>
<dbReference type="SUPFAM" id="SSF52540">
    <property type="entry name" value="P-loop containing nucleoside triphosphate hydrolases"/>
    <property type="match status" value="1"/>
</dbReference>
<keyword evidence="8" id="KW-0175">Coiled coil</keyword>
<dbReference type="Gene3D" id="3.20.20.140">
    <property type="entry name" value="Metal-dependent hydrolases"/>
    <property type="match status" value="2"/>
</dbReference>
<dbReference type="Pfam" id="PF05192">
    <property type="entry name" value="MutS_III"/>
    <property type="match status" value="1"/>
</dbReference>
<dbReference type="Pfam" id="PF00488">
    <property type="entry name" value="MutS_V"/>
    <property type="match status" value="1"/>
</dbReference>
<dbReference type="InterPro" id="IPR032466">
    <property type="entry name" value="Metal_Hydrolase"/>
</dbReference>
<dbReference type="InterPro" id="IPR050138">
    <property type="entry name" value="DHOase/Allantoinase_Hydrolase"/>
</dbReference>
<feature type="region of interest" description="Disordered" evidence="9">
    <location>
        <begin position="1200"/>
        <end position="1223"/>
    </location>
</feature>
<dbReference type="GO" id="GO:0004038">
    <property type="term" value="F:allantoinase activity"/>
    <property type="evidence" value="ECO:0007669"/>
    <property type="project" value="TreeGrafter"/>
</dbReference>
<dbReference type="InterPro" id="IPR036187">
    <property type="entry name" value="DNA_mismatch_repair_MutS_sf"/>
</dbReference>
<evidence type="ECO:0000256" key="7">
    <source>
        <dbReference type="ARBA" id="ARBA00023125"/>
    </source>
</evidence>
<evidence type="ECO:0000256" key="9">
    <source>
        <dbReference type="SAM" id="MobiDB-lite"/>
    </source>
</evidence>
<feature type="compositionally biased region" description="Basic and acidic residues" evidence="9">
    <location>
        <begin position="1200"/>
        <end position="1222"/>
    </location>
</feature>
<keyword evidence="6" id="KW-0067">ATP-binding</keyword>
<organism evidence="11 12">
    <name type="scientific">Pichia californica</name>
    <dbReference type="NCBI Taxonomy" id="460514"/>
    <lineage>
        <taxon>Eukaryota</taxon>
        <taxon>Fungi</taxon>
        <taxon>Dikarya</taxon>
        <taxon>Ascomycota</taxon>
        <taxon>Saccharomycotina</taxon>
        <taxon>Pichiomycetes</taxon>
        <taxon>Pichiales</taxon>
        <taxon>Pichiaceae</taxon>
        <taxon>Pichia</taxon>
    </lineage>
</organism>
<dbReference type="SUPFAM" id="SSF51556">
    <property type="entry name" value="Metallo-dependent hydrolases"/>
    <property type="match status" value="1"/>
</dbReference>
<dbReference type="SMART" id="SM00533">
    <property type="entry name" value="MUTSd"/>
    <property type="match status" value="1"/>
</dbReference>
<evidence type="ECO:0000313" key="12">
    <source>
        <dbReference type="Proteomes" id="UP000697127"/>
    </source>
</evidence>
<sequence>MSANTYTEETESQPSIYRSYLRLPPTQQRTVRALFRNGSKNSTYYTLFDEDAVLAADIVYSSHSVLKSSPLVAHPKDLDKKISLQYLPLSEQTFSSLLQSLILDRNYKVEIYSIDDGKNSNWKLLRSASPGHLDEIEDLLFSTNNDDSNNSNFNLEVASSSIIGALKLVSSSKEGKKIGLAFYDPNMKFLGLSEYPDTDLFSNTESILIQLGIKECIIQSSPNQDKTKDPDFVRLTQTIDRCDILITQLSSSSFNSNNSDQDLVTLTGNEHVLATSELASLTTALASSNALILYLGLLSNDSIRGSINIGKYDLEKYMRLDAAAVRALNLFPNGNDNSTNINSNNNMSNAPTSIFQLLNHCKTSGGSRLLSQWIKQPLVEVSEIDERQSLVEWFVKDSGLLGNIRGKFLTHVPDISRLLRKLSGKRSSGLDEVVRLYQLVRKLDECCEILVEGIEGISDDDEEEKKKISDLVNSFWLEGLYDHVKLLSKFADMIEQTVDLESLENATSAASASSLIQINPQYDERLQELQIEREKIEQEMHVLHENASIDLGMDLDKKLKLEQNVNHGWCFRLTRNDAGVLRGKSSSSKSKGKSSSSQYQELQTVKAGVFFTTIELSSLSSEFTRIMNAYASQQSTIVSEIRSIATTYSPVFTRLSVILDKLDVVSSFAVVATCAPIEYVRPKKIWGLEEENRKMRIWQARHPCLEVTEGVSFIPNDYVLGAREEKGKITNEEFGNGEEWDSGKDFYLITGPNMGGKSTYIRTLGVICLMNQIGSFVPCLENSEFAIVDAIHARVGASDSQLKGVSTFMAEMLEMSSIIASAHKGSLVIVDELGRGTSTYDGFGLAWAISEHLAKSIKSWTLFATHFHELTALANQYENVGNLHVIAHVEGGNAENSETRETEDNVTLLYKVEPGISDQSFGINVAELVKFPQKIINMAKRKATELDEDEEQENVGDKESSTKRSRFSKDQYVEGKKLLKDILKEWKQKVVEAGGLEQLKSEDAVKILHELTSTGKYAGAVASNKVLQETMRKIIEVIDSVISADDKTLIRYNVENYRDLSPLLILPGLVDAHVHLNEPGRTDWEGFASGTQSAASGGVTTVIDMPLNAIPPTTNVENLNIKLESAKGQIWVDTGFWGGLVPDNLEDLIPLINSGVRGFKGFMMDSGVDEFPMITPDYIDQALSTVKGRSTMLMFHAEMDSKGKEEDEASESEKCCDHEHHHSNSNQCLTDSQIDALSKSPILSAVEPTSGNISKLINTKSSSTNIDDSLDGDEITPFELAVKDHSELKNVDPRAYSSFLASRPDSFECNAIHNIIKCLTKQPTTKIHIVHLATHEALPMIKHAKETLGLPLSVETCFHYLSLNAEDIPDGATQFKCCPPIRSNENRRLLWNALKDELITSVVSDHSPCTPELKGLERGDFFEAWGGISSVGFGLPLLYTVGTEQFDISITDIVQWCCINTAKQVGLSHKKGRISTGYDADFAIFDSEMIYTVANARTFFKNKLTAFDGKQLKGRVVETILRGNSIYALGKGLSEVPLGNLILEPRTD</sequence>
<dbReference type="PANTHER" id="PTHR43668:SF2">
    <property type="entry name" value="ALLANTOINASE"/>
    <property type="match status" value="1"/>
</dbReference>
<dbReference type="Pfam" id="PF05188">
    <property type="entry name" value="MutS_II"/>
    <property type="match status" value="1"/>
</dbReference>
<dbReference type="Gene3D" id="3.40.50.300">
    <property type="entry name" value="P-loop containing nucleotide triphosphate hydrolases"/>
    <property type="match status" value="1"/>
</dbReference>
<proteinExistence type="predicted"/>
<feature type="compositionally biased region" description="Basic and acidic residues" evidence="9">
    <location>
        <begin position="955"/>
        <end position="967"/>
    </location>
</feature>
<dbReference type="SMART" id="SM00534">
    <property type="entry name" value="MUTSac"/>
    <property type="match status" value="1"/>
</dbReference>
<gene>
    <name evidence="11" type="primary">MSH2</name>
    <name evidence="11" type="ORF">C6P40_002044</name>
</gene>
<dbReference type="SUPFAM" id="SSF51338">
    <property type="entry name" value="Composite domain of metallo-dependent hydrolases"/>
    <property type="match status" value="1"/>
</dbReference>
<dbReference type="InterPro" id="IPR000432">
    <property type="entry name" value="DNA_mismatch_repair_MutS_C"/>
</dbReference>
<dbReference type="InterPro" id="IPR007695">
    <property type="entry name" value="DNA_mismatch_repair_MutS-lik_N"/>
</dbReference>
<evidence type="ECO:0000256" key="3">
    <source>
        <dbReference type="ARBA" id="ARBA00022741"/>
    </source>
</evidence>
<keyword evidence="2" id="KW-0479">Metal-binding</keyword>
<evidence type="ECO:0000256" key="4">
    <source>
        <dbReference type="ARBA" id="ARBA00022763"/>
    </source>
</evidence>
<keyword evidence="7" id="KW-0238">DNA-binding</keyword>
<dbReference type="InterPro" id="IPR011059">
    <property type="entry name" value="Metal-dep_hydrolase_composite"/>
</dbReference>
<reference evidence="11" key="1">
    <citation type="submission" date="2020-11" db="EMBL/GenBank/DDBJ databases">
        <title>Kefir isolates.</title>
        <authorList>
            <person name="Marcisauskas S."/>
            <person name="Kim Y."/>
            <person name="Blasche S."/>
        </authorList>
    </citation>
    <scope>NUCLEOTIDE SEQUENCE</scope>
    <source>
        <strain evidence="11">Olga-1</strain>
    </source>
</reference>
<feature type="domain" description="DNA mismatch repair proteins mutS family" evidence="10">
    <location>
        <begin position="826"/>
        <end position="842"/>
    </location>
</feature>
<dbReference type="Gene3D" id="3.30.420.110">
    <property type="entry name" value="MutS, connector domain"/>
    <property type="match status" value="1"/>
</dbReference>
<evidence type="ECO:0000256" key="1">
    <source>
        <dbReference type="ARBA" id="ARBA00001947"/>
    </source>
</evidence>
<keyword evidence="4" id="KW-0227">DNA damage</keyword>
<accession>A0A9P6WIA9</accession>
<dbReference type="Gene3D" id="3.40.1170.10">
    <property type="entry name" value="DNA repair protein MutS, domain I"/>
    <property type="match status" value="1"/>
</dbReference>
<dbReference type="InterPro" id="IPR027417">
    <property type="entry name" value="P-loop_NTPase"/>
</dbReference>
<dbReference type="GO" id="GO:0005737">
    <property type="term" value="C:cytoplasm"/>
    <property type="evidence" value="ECO:0007669"/>
    <property type="project" value="TreeGrafter"/>
</dbReference>
<dbReference type="GO" id="GO:0006298">
    <property type="term" value="P:mismatch repair"/>
    <property type="evidence" value="ECO:0007669"/>
    <property type="project" value="InterPro"/>
</dbReference>
<dbReference type="GO" id="GO:0030983">
    <property type="term" value="F:mismatched DNA binding"/>
    <property type="evidence" value="ECO:0007669"/>
    <property type="project" value="InterPro"/>
</dbReference>
<evidence type="ECO:0000259" key="10">
    <source>
        <dbReference type="PROSITE" id="PS00486"/>
    </source>
</evidence>
<dbReference type="GO" id="GO:0006145">
    <property type="term" value="P:purine nucleobase catabolic process"/>
    <property type="evidence" value="ECO:0007669"/>
    <property type="project" value="TreeGrafter"/>
</dbReference>
<dbReference type="InterPro" id="IPR002195">
    <property type="entry name" value="Dihydroorotase_CS"/>
</dbReference>
<dbReference type="EMBL" id="PUHW01000230">
    <property type="protein sequence ID" value="KAG0687675.1"/>
    <property type="molecule type" value="Genomic_DNA"/>
</dbReference>
<dbReference type="GO" id="GO:0046872">
    <property type="term" value="F:metal ion binding"/>
    <property type="evidence" value="ECO:0007669"/>
    <property type="project" value="UniProtKB-KW"/>
</dbReference>
<dbReference type="InterPro" id="IPR007860">
    <property type="entry name" value="DNA_mmatch_repair_MutS_con_dom"/>
</dbReference>
<dbReference type="InterPro" id="IPR036678">
    <property type="entry name" value="MutS_con_dom_sf"/>
</dbReference>
<dbReference type="InterPro" id="IPR007861">
    <property type="entry name" value="DNA_mismatch_repair_MutS_clamp"/>
</dbReference>
<dbReference type="Pfam" id="PF01979">
    <property type="entry name" value="Amidohydro_1"/>
    <property type="match status" value="1"/>
</dbReference>
<evidence type="ECO:0000256" key="6">
    <source>
        <dbReference type="ARBA" id="ARBA00022840"/>
    </source>
</evidence>
<keyword evidence="3" id="KW-0547">Nucleotide-binding</keyword>
<dbReference type="Pfam" id="PF05190">
    <property type="entry name" value="MutS_IV"/>
    <property type="match status" value="1"/>
</dbReference>
<evidence type="ECO:0000256" key="8">
    <source>
        <dbReference type="SAM" id="Coils"/>
    </source>
</evidence>
<dbReference type="InterPro" id="IPR007696">
    <property type="entry name" value="DNA_mismatch_repair_MutS_core"/>
</dbReference>
<comment type="caution">
    <text evidence="11">The sequence shown here is derived from an EMBL/GenBank/DDBJ whole genome shotgun (WGS) entry which is preliminary data.</text>
</comment>
<dbReference type="PROSITE" id="PS00482">
    <property type="entry name" value="DIHYDROOROTASE_1"/>
    <property type="match status" value="1"/>
</dbReference>
<dbReference type="PANTHER" id="PTHR43668">
    <property type="entry name" value="ALLANTOINASE"/>
    <property type="match status" value="1"/>
</dbReference>
<protein>
    <submittedName>
        <fullName evidence="11">MutS-like protein</fullName>
    </submittedName>
</protein>
<feature type="coiled-coil region" evidence="8">
    <location>
        <begin position="519"/>
        <end position="546"/>
    </location>
</feature>
<dbReference type="Pfam" id="PF01624">
    <property type="entry name" value="MutS_I"/>
    <property type="match status" value="1"/>
</dbReference>